<evidence type="ECO:0000313" key="2">
    <source>
        <dbReference type="Proteomes" id="UP000214720"/>
    </source>
</evidence>
<comment type="caution">
    <text evidence="1">The sequence shown here is derived from an EMBL/GenBank/DDBJ whole genome shotgun (WGS) entry which is preliminary data.</text>
</comment>
<accession>A0A226WVQ5</accession>
<dbReference type="Proteomes" id="UP000214720">
    <property type="component" value="Unassembled WGS sequence"/>
</dbReference>
<name>A0A226WVQ5_CABSO</name>
<reference evidence="2" key="1">
    <citation type="submission" date="2017-01" db="EMBL/GenBank/DDBJ databases">
        <title>Genome Analysis of Deinococcus marmoris KOPRI26562.</title>
        <authorList>
            <person name="Kim J.H."/>
            <person name="Oh H.-M."/>
        </authorList>
    </citation>
    <scope>NUCLEOTIDE SEQUENCE [LARGE SCALE GENOMIC DNA]</scope>
    <source>
        <strain evidence="2">PAMC 26633</strain>
    </source>
</reference>
<sequence>MCESCSQVKAACEIGNTQLRSAAGHKTSRLRNRLPLSAEFEISE</sequence>
<protein>
    <submittedName>
        <fullName evidence="1">Uncharacterized protein</fullName>
    </submittedName>
</protein>
<organism evidence="1 2">
    <name type="scientific">Caballeronia sordidicola</name>
    <name type="common">Burkholderia sordidicola</name>
    <dbReference type="NCBI Taxonomy" id="196367"/>
    <lineage>
        <taxon>Bacteria</taxon>
        <taxon>Pseudomonadati</taxon>
        <taxon>Pseudomonadota</taxon>
        <taxon>Betaproteobacteria</taxon>
        <taxon>Burkholderiales</taxon>
        <taxon>Burkholderiaceae</taxon>
        <taxon>Caballeronia</taxon>
    </lineage>
</organism>
<dbReference type="EMBL" id="MTHB01000198">
    <property type="protein sequence ID" value="OXC74929.1"/>
    <property type="molecule type" value="Genomic_DNA"/>
</dbReference>
<evidence type="ECO:0000313" key="1">
    <source>
        <dbReference type="EMBL" id="OXC74929.1"/>
    </source>
</evidence>
<dbReference type="AlphaFoldDB" id="A0A226WVQ5"/>
<gene>
    <name evidence="1" type="ORF">BSU04_29445</name>
</gene>
<proteinExistence type="predicted"/>